<protein>
    <submittedName>
        <fullName evidence="2">Tetratricopeptide repeat protein</fullName>
    </submittedName>
</protein>
<reference evidence="2" key="1">
    <citation type="journal article" date="2021" name="Microorganisms">
        <title>Acidisoma silvae sp. nov. and Acidisomacellulosilytica sp. nov., Two Acidophilic Bacteria Isolated from Decaying Wood, Hydrolyzing Cellulose and Producing Poly-3-hydroxybutyrate.</title>
        <authorList>
            <person name="Mieszkin S."/>
            <person name="Pouder E."/>
            <person name="Uroz S."/>
            <person name="Simon-Colin C."/>
            <person name="Alain K."/>
        </authorList>
    </citation>
    <scope>NUCLEOTIDE SEQUENCE</scope>
    <source>
        <strain evidence="2">HW T2.11</strain>
    </source>
</reference>
<dbReference type="AlphaFoldDB" id="A0A964DX16"/>
<dbReference type="SUPFAM" id="SSF53448">
    <property type="entry name" value="Nucleotide-diphospho-sugar transferases"/>
    <property type="match status" value="1"/>
</dbReference>
<dbReference type="RefSeq" id="WP_227319303.1">
    <property type="nucleotide sequence ID" value="NZ_JAESVB010000001.1"/>
</dbReference>
<dbReference type="Pfam" id="PF13432">
    <property type="entry name" value="TPR_16"/>
    <property type="match status" value="5"/>
</dbReference>
<dbReference type="Pfam" id="PF13428">
    <property type="entry name" value="TPR_14"/>
    <property type="match status" value="1"/>
</dbReference>
<dbReference type="PANTHER" id="PTHR12558:SF13">
    <property type="entry name" value="CELL DIVISION CYCLE PROTEIN 27 HOMOLOG"/>
    <property type="match status" value="1"/>
</dbReference>
<reference evidence="2" key="2">
    <citation type="submission" date="2021-01" db="EMBL/GenBank/DDBJ databases">
        <authorList>
            <person name="Mieszkin S."/>
            <person name="Pouder E."/>
            <person name="Alain K."/>
        </authorList>
    </citation>
    <scope>NUCLEOTIDE SEQUENCE</scope>
    <source>
        <strain evidence="2">HW T2.11</strain>
    </source>
</reference>
<keyword evidence="1" id="KW-0802">TPR repeat</keyword>
<dbReference type="PANTHER" id="PTHR12558">
    <property type="entry name" value="CELL DIVISION CYCLE 16,23,27"/>
    <property type="match status" value="1"/>
</dbReference>
<evidence type="ECO:0000256" key="1">
    <source>
        <dbReference type="PROSITE-ProRule" id="PRU00339"/>
    </source>
</evidence>
<dbReference type="Gene3D" id="3.90.550.20">
    <property type="match status" value="1"/>
</dbReference>
<comment type="caution">
    <text evidence="2">The sequence shown here is derived from an EMBL/GenBank/DDBJ whole genome shotgun (WGS) entry which is preliminary data.</text>
</comment>
<dbReference type="SMART" id="SM00028">
    <property type="entry name" value="TPR"/>
    <property type="match status" value="12"/>
</dbReference>
<dbReference type="EMBL" id="JAESVB010000001">
    <property type="protein sequence ID" value="MCB8873614.1"/>
    <property type="molecule type" value="Genomic_DNA"/>
</dbReference>
<dbReference type="InterPro" id="IPR019734">
    <property type="entry name" value="TPR_rpt"/>
</dbReference>
<dbReference type="Proteomes" id="UP000708298">
    <property type="component" value="Unassembled WGS sequence"/>
</dbReference>
<dbReference type="InterPro" id="IPR029044">
    <property type="entry name" value="Nucleotide-diphossugar_trans"/>
</dbReference>
<feature type="repeat" description="TPR" evidence="1">
    <location>
        <begin position="6"/>
        <end position="39"/>
    </location>
</feature>
<sequence>MEVETPQALVALGQSARETGDRLAALGYFRSAAEALPEDIWRKLDVADELLALDQVDEAKAVCEAVLALEPEQPQALIALGQGARRIGDRLAALAYFRYAADRLPQDIWRKLDVVDDLMALGEFAEAQAVCEAVLALEPGQPQALIALGQSARGLGDRQAALAHFQTVAGHLPQDIWRKRDVAIELMALDRLDDARQVYQEIVALDPGFDEAQIGIGQILRTQKGAGASLEFFLAVVAQDGAAIWPRLEAAADLRDLGRADEAEAHYAAVLESQPGTIMALIGAGYCARASGNKRKSLEFFEEAARCAPGESWPQLELAQEYREAGRFDEARAIARGLLERDPHDLNVARNLAQTERQAGNREAALAALGQAYPAHSASADLIMEMAQDEHRLGLHAECDAHLQQVLAMHPFHVDAVALLADRLIARNDIEEAKLLFERARAARPGEPSFTLGLLTVLGSLGRTDEAIDLIETLRLSQEVPLGFLVKLIMLLRQSGRYHEALETARAASEAHPDNFWIFYERFYTEILFGDDAAIEASLKGMRPAGRLEQSVLERCWGLYEENRNRLAAAITRYTHATEFDPTDPSPLKDLTRVKIMSSDFAGARVHLQAASKLDAYYNRLRRKSVNVSQTFFGQIINELTIDQTLAGAVGALQPLVPAGRASVLRLIARYNPDNTAAAFSLLLAMRQAGALDHRPSGEGGIPRTIAQFWDRAPVPDDVQKLMQSWSLLNPGYEIQVFDSRSAAAFLGKHFAAPVLHAFSRCREPAQKADIFRLAWLVASGGIYVDADDRCIKPLDEMLPKEARLVVYQEDIGTLANDVMAAVPRHSVMVRALELAVTAINRGDSEIAWLSTGPGLVTRAFVQVMVAEEADGLPAGALILDRRTLNQFVAIHCSAGYKVTTRHWLNSSFPSRAAVTETV</sequence>
<dbReference type="SUPFAM" id="SSF48452">
    <property type="entry name" value="TPR-like"/>
    <property type="match status" value="3"/>
</dbReference>
<dbReference type="PROSITE" id="PS50005">
    <property type="entry name" value="TPR"/>
    <property type="match status" value="1"/>
</dbReference>
<proteinExistence type="predicted"/>
<evidence type="ECO:0000313" key="3">
    <source>
        <dbReference type="Proteomes" id="UP000708298"/>
    </source>
</evidence>
<keyword evidence="3" id="KW-1185">Reference proteome</keyword>
<gene>
    <name evidence="2" type="ORF">ASILVAE211_00360</name>
</gene>
<dbReference type="InterPro" id="IPR007577">
    <property type="entry name" value="GlycoTrfase_DXD_sugar-bd_CS"/>
</dbReference>
<accession>A0A964DX16</accession>
<dbReference type="Pfam" id="PF04488">
    <property type="entry name" value="Gly_transf_sug"/>
    <property type="match status" value="1"/>
</dbReference>
<dbReference type="Gene3D" id="1.25.40.10">
    <property type="entry name" value="Tetratricopeptide repeat domain"/>
    <property type="match status" value="3"/>
</dbReference>
<dbReference type="InterPro" id="IPR011990">
    <property type="entry name" value="TPR-like_helical_dom_sf"/>
</dbReference>
<evidence type="ECO:0000313" key="2">
    <source>
        <dbReference type="EMBL" id="MCB8873614.1"/>
    </source>
</evidence>
<name>A0A964DX16_9PROT</name>
<organism evidence="2 3">
    <name type="scientific">Acidisoma silvae</name>
    <dbReference type="NCBI Taxonomy" id="2802396"/>
    <lineage>
        <taxon>Bacteria</taxon>
        <taxon>Pseudomonadati</taxon>
        <taxon>Pseudomonadota</taxon>
        <taxon>Alphaproteobacteria</taxon>
        <taxon>Acetobacterales</taxon>
        <taxon>Acidocellaceae</taxon>
        <taxon>Acidisoma</taxon>
    </lineage>
</organism>